<feature type="domain" description="Macro" evidence="2">
    <location>
        <begin position="1"/>
        <end position="167"/>
    </location>
</feature>
<dbReference type="eggNOG" id="COG2110">
    <property type="taxonomic scope" value="Bacteria"/>
</dbReference>
<gene>
    <name evidence="3" type="ORF">ISM_01065</name>
</gene>
<dbReference type="STRING" id="89187.ISM_01065"/>
<evidence type="ECO:0000259" key="2">
    <source>
        <dbReference type="PROSITE" id="PS51154"/>
    </source>
</evidence>
<sequence>MTITFKRGDLFSEPVEALVNTVNCVGVMGKGVALEFKKRWPANFKAYRKLCENKELIPGRMFIFDTKELFPSEGPRYLVNFPTKAHWRSKSKISYVEDGLDALRGEITTHGIKSIAIPPLGCGNGGLDWSDVKPLILSKLSDLEDVEIVVFPPKDSMDEPEHLHSNLPMTYARAMLLRGLSDLERYFDGSFDRVSLQKIAYFLQAFGVDFKLKFARNLYGPYSENLKKAYVALENHGMISGFLTGDRQAHVTPSGCAVADEFLSESDHGSEQIIDRLSKLIQGYESPYGLELLSSVHWLAHHEGHYPVEKIIDEMMSWNENKRNTFGEDAIRAAYGRLKEDGLLN</sequence>
<keyword evidence="4" id="KW-1185">Reference proteome</keyword>
<dbReference type="GO" id="GO:0140291">
    <property type="term" value="P:peptidyl-glutamate ADP-deribosylation"/>
    <property type="evidence" value="ECO:0007669"/>
    <property type="project" value="TreeGrafter"/>
</dbReference>
<dbReference type="InterPro" id="IPR050892">
    <property type="entry name" value="ADP-ribose_metab_enzymes"/>
</dbReference>
<evidence type="ECO:0000313" key="3">
    <source>
        <dbReference type="EMBL" id="EAP76836.1"/>
    </source>
</evidence>
<dbReference type="PANTHER" id="PTHR12521">
    <property type="entry name" value="PROTEIN C6ORF130"/>
    <property type="match status" value="1"/>
</dbReference>
<name>A3SHK5_ROSNI</name>
<dbReference type="Pfam" id="PF01661">
    <property type="entry name" value="Macro"/>
    <property type="match status" value="1"/>
</dbReference>
<dbReference type="Gene3D" id="3.40.220.10">
    <property type="entry name" value="Leucine Aminopeptidase, subunit E, domain 1"/>
    <property type="match status" value="1"/>
</dbReference>
<dbReference type="RefSeq" id="WP_009812243.1">
    <property type="nucleotide sequence ID" value="NZ_CH724156.1"/>
</dbReference>
<dbReference type="AlphaFoldDB" id="A3SHK5"/>
<accession>A3SHK5</accession>
<dbReference type="EMBL" id="AALY01000001">
    <property type="protein sequence ID" value="EAP76836.1"/>
    <property type="molecule type" value="Genomic_DNA"/>
</dbReference>
<dbReference type="SMART" id="SM00506">
    <property type="entry name" value="A1pp"/>
    <property type="match status" value="1"/>
</dbReference>
<dbReference type="HOGENOM" id="CLU_049707_0_0_5"/>
<proteinExistence type="predicted"/>
<dbReference type="Proteomes" id="UP000005954">
    <property type="component" value="Unassembled WGS sequence"/>
</dbReference>
<dbReference type="PROSITE" id="PS51154">
    <property type="entry name" value="MACRO"/>
    <property type="match status" value="1"/>
</dbReference>
<dbReference type="OrthoDB" id="9780211at2"/>
<evidence type="ECO:0000256" key="1">
    <source>
        <dbReference type="ARBA" id="ARBA00035885"/>
    </source>
</evidence>
<dbReference type="SUPFAM" id="SSF52949">
    <property type="entry name" value="Macro domain-like"/>
    <property type="match status" value="1"/>
</dbReference>
<dbReference type="InterPro" id="IPR002589">
    <property type="entry name" value="Macro_dom"/>
</dbReference>
<dbReference type="CDD" id="cd02901">
    <property type="entry name" value="Macro_Poa1p-like"/>
    <property type="match status" value="1"/>
</dbReference>
<dbReference type="InterPro" id="IPR043472">
    <property type="entry name" value="Macro_dom-like"/>
</dbReference>
<comment type="caution">
    <text evidence="3">The sequence shown here is derived from an EMBL/GenBank/DDBJ whole genome shotgun (WGS) entry which is preliminary data.</text>
</comment>
<comment type="catalytic activity">
    <reaction evidence="1">
        <text>an N-(ADP-alpha-D-ribosyl)-thymidine in DNA + H2O = a thymidine in DNA + ADP-D-ribose</text>
        <dbReference type="Rhea" id="RHEA:71655"/>
        <dbReference type="Rhea" id="RHEA-COMP:13556"/>
        <dbReference type="Rhea" id="RHEA-COMP:18051"/>
        <dbReference type="ChEBI" id="CHEBI:15377"/>
        <dbReference type="ChEBI" id="CHEBI:57967"/>
        <dbReference type="ChEBI" id="CHEBI:137386"/>
        <dbReference type="ChEBI" id="CHEBI:191199"/>
    </reaction>
    <physiologicalReaction direction="left-to-right" evidence="1">
        <dbReference type="Rhea" id="RHEA:71656"/>
    </physiologicalReaction>
</comment>
<protein>
    <submittedName>
        <fullName evidence="3">Appr-1-p processing protein</fullName>
    </submittedName>
</protein>
<dbReference type="PANTHER" id="PTHR12521:SF0">
    <property type="entry name" value="ADP-RIBOSE GLYCOHYDROLASE OARD1"/>
    <property type="match status" value="1"/>
</dbReference>
<reference evidence="3 4" key="1">
    <citation type="submission" date="2005-12" db="EMBL/GenBank/DDBJ databases">
        <authorList>
            <person name="Moran M.A."/>
            <person name="Ferriera S."/>
            <person name="Johnson J."/>
            <person name="Kravitz S."/>
            <person name="Halpern A."/>
            <person name="Remington K."/>
            <person name="Beeson K."/>
            <person name="Tran B."/>
            <person name="Rogers Y.-H."/>
            <person name="Friedman R."/>
            <person name="Venter J.C."/>
        </authorList>
    </citation>
    <scope>NUCLEOTIDE SEQUENCE [LARGE SCALE GENOMIC DNA]</scope>
    <source>
        <strain evidence="4">ATCC BAA-591 / DSM 15170 / ISM</strain>
    </source>
</reference>
<organism evidence="3 4">
    <name type="scientific">Roseovarius nubinhibens (strain ATCC BAA-591 / DSM 15170 / ISM)</name>
    <dbReference type="NCBI Taxonomy" id="89187"/>
    <lineage>
        <taxon>Bacteria</taxon>
        <taxon>Pseudomonadati</taxon>
        <taxon>Pseudomonadota</taxon>
        <taxon>Alphaproteobacteria</taxon>
        <taxon>Rhodobacterales</taxon>
        <taxon>Roseobacteraceae</taxon>
        <taxon>Roseovarius</taxon>
    </lineage>
</organism>
<evidence type="ECO:0000313" key="4">
    <source>
        <dbReference type="Proteomes" id="UP000005954"/>
    </source>
</evidence>